<gene>
    <name evidence="1" type="ORF">D0466_16055</name>
</gene>
<dbReference type="PANTHER" id="PTHR10000">
    <property type="entry name" value="PHOSPHOSERINE PHOSPHATASE"/>
    <property type="match status" value="1"/>
</dbReference>
<dbReference type="AlphaFoldDB" id="A0A372L9A7"/>
<accession>A0A372L9A7</accession>
<dbReference type="CDD" id="cd07516">
    <property type="entry name" value="HAD_Pase"/>
    <property type="match status" value="1"/>
</dbReference>
<sequence>MVYRMLAVNIDGTLLQSNGRLNKLTKDAIEYVHQKDVHVALVTSRNFYSAKKVAKALKINPTLVAHQGAFVGTSIQKPLYVSRISEKLTLEIVQMLEKVECQIQLSHEKFILGNRVNLPENLLGRAVLFMNEQNIFSQHYVDSLSGELTEKPAAPPKIDVMFNNEKDKEDLYKLIADMFPEVYPISRTGNHLTIVAKGESKWNGLLYLANHLKIKPAEIVAIGDSLDDIEMIRESGLGVAMGNAPFELKKAAKWVTRSNDEQGVAYMLKEFFRRQHPIAFLEKMNILK</sequence>
<dbReference type="Gene3D" id="3.40.50.1000">
    <property type="entry name" value="HAD superfamily/HAD-like"/>
    <property type="match status" value="1"/>
</dbReference>
<dbReference type="InterPro" id="IPR036412">
    <property type="entry name" value="HAD-like_sf"/>
</dbReference>
<dbReference type="NCBIfam" id="TIGR01484">
    <property type="entry name" value="HAD-SF-IIB"/>
    <property type="match status" value="1"/>
</dbReference>
<organism evidence="1 2">
    <name type="scientific">Peribacillus glennii</name>
    <dbReference type="NCBI Taxonomy" id="2303991"/>
    <lineage>
        <taxon>Bacteria</taxon>
        <taxon>Bacillati</taxon>
        <taxon>Bacillota</taxon>
        <taxon>Bacilli</taxon>
        <taxon>Bacillales</taxon>
        <taxon>Bacillaceae</taxon>
        <taxon>Peribacillus</taxon>
    </lineage>
</organism>
<protein>
    <submittedName>
        <fullName evidence="1">HAD family phosphatase</fullName>
    </submittedName>
</protein>
<dbReference type="InterPro" id="IPR023214">
    <property type="entry name" value="HAD_sf"/>
</dbReference>
<dbReference type="InterPro" id="IPR000150">
    <property type="entry name" value="Cof"/>
</dbReference>
<evidence type="ECO:0000313" key="2">
    <source>
        <dbReference type="Proteomes" id="UP000262939"/>
    </source>
</evidence>
<dbReference type="SUPFAM" id="SSF56784">
    <property type="entry name" value="HAD-like"/>
    <property type="match status" value="1"/>
</dbReference>
<keyword evidence="2" id="KW-1185">Reference proteome</keyword>
<dbReference type="PANTHER" id="PTHR10000:SF50">
    <property type="entry name" value="STRESS RESPONSE PROTEIN YHAX"/>
    <property type="match status" value="1"/>
</dbReference>
<dbReference type="Pfam" id="PF08282">
    <property type="entry name" value="Hydrolase_3"/>
    <property type="match status" value="1"/>
</dbReference>
<dbReference type="RefSeq" id="WP_117323553.1">
    <property type="nucleotide sequence ID" value="NZ_QVTD01000011.1"/>
</dbReference>
<dbReference type="NCBIfam" id="TIGR00099">
    <property type="entry name" value="Cof-subfamily"/>
    <property type="match status" value="1"/>
</dbReference>
<dbReference type="Gene3D" id="3.30.1240.10">
    <property type="match status" value="1"/>
</dbReference>
<dbReference type="InterPro" id="IPR006379">
    <property type="entry name" value="HAD-SF_hydro_IIB"/>
</dbReference>
<dbReference type="EMBL" id="QVTD01000011">
    <property type="protein sequence ID" value="RFU62095.1"/>
    <property type="molecule type" value="Genomic_DNA"/>
</dbReference>
<dbReference type="GO" id="GO:0000287">
    <property type="term" value="F:magnesium ion binding"/>
    <property type="evidence" value="ECO:0007669"/>
    <property type="project" value="TreeGrafter"/>
</dbReference>
<evidence type="ECO:0000313" key="1">
    <source>
        <dbReference type="EMBL" id="RFU62095.1"/>
    </source>
</evidence>
<dbReference type="GO" id="GO:0005829">
    <property type="term" value="C:cytosol"/>
    <property type="evidence" value="ECO:0007669"/>
    <property type="project" value="TreeGrafter"/>
</dbReference>
<dbReference type="Proteomes" id="UP000262939">
    <property type="component" value="Unassembled WGS sequence"/>
</dbReference>
<name>A0A372L9A7_9BACI</name>
<comment type="caution">
    <text evidence="1">The sequence shown here is derived from an EMBL/GenBank/DDBJ whole genome shotgun (WGS) entry which is preliminary data.</text>
</comment>
<dbReference type="OrthoDB" id="9790031at2"/>
<reference evidence="1 2" key="1">
    <citation type="submission" date="2018-08" db="EMBL/GenBank/DDBJ databases">
        <title>Bacillus chawlae sp. nov., Bacillus glennii sp. nov., and Bacillus saganii sp. nov. Isolated from the Vehicle Assembly Building at Kennedy Space Center where the Viking Spacecraft were Assembled.</title>
        <authorList>
            <person name="Seuylemezian A."/>
            <person name="Vaishampayan P."/>
        </authorList>
    </citation>
    <scope>NUCLEOTIDE SEQUENCE [LARGE SCALE GENOMIC DNA]</scope>
    <source>
        <strain evidence="1 2">V44-8</strain>
    </source>
</reference>
<dbReference type="GO" id="GO:0016791">
    <property type="term" value="F:phosphatase activity"/>
    <property type="evidence" value="ECO:0007669"/>
    <property type="project" value="TreeGrafter"/>
</dbReference>
<proteinExistence type="predicted"/>